<dbReference type="InterPro" id="IPR050879">
    <property type="entry name" value="Acyltransferase_3"/>
</dbReference>
<feature type="transmembrane region" description="Helical" evidence="1">
    <location>
        <begin position="309"/>
        <end position="329"/>
    </location>
</feature>
<dbReference type="GO" id="GO:0016746">
    <property type="term" value="F:acyltransferase activity"/>
    <property type="evidence" value="ECO:0007669"/>
    <property type="project" value="UniProtKB-KW"/>
</dbReference>
<feature type="transmembrane region" description="Helical" evidence="1">
    <location>
        <begin position="335"/>
        <end position="356"/>
    </location>
</feature>
<feature type="domain" description="Acyltransferase 3" evidence="2">
    <location>
        <begin position="33"/>
        <end position="353"/>
    </location>
</feature>
<evidence type="ECO:0000259" key="2">
    <source>
        <dbReference type="Pfam" id="PF01757"/>
    </source>
</evidence>
<organism evidence="3 4">
    <name type="scientific">Ponticaulis profundi</name>
    <dbReference type="NCBI Taxonomy" id="2665222"/>
    <lineage>
        <taxon>Bacteria</taxon>
        <taxon>Pseudomonadati</taxon>
        <taxon>Pseudomonadota</taxon>
        <taxon>Alphaproteobacteria</taxon>
        <taxon>Hyphomonadales</taxon>
        <taxon>Hyphomonadaceae</taxon>
        <taxon>Ponticaulis</taxon>
    </lineage>
</organism>
<gene>
    <name evidence="3" type="ORF">ACFQDM_08490</name>
</gene>
<keyword evidence="1" id="KW-1133">Transmembrane helix</keyword>
<keyword evidence="3" id="KW-0012">Acyltransferase</keyword>
<evidence type="ECO:0000256" key="1">
    <source>
        <dbReference type="SAM" id="Phobius"/>
    </source>
</evidence>
<dbReference type="Pfam" id="PF01757">
    <property type="entry name" value="Acyl_transf_3"/>
    <property type="match status" value="1"/>
</dbReference>
<dbReference type="PANTHER" id="PTHR23028">
    <property type="entry name" value="ACETYLTRANSFERASE"/>
    <property type="match status" value="1"/>
</dbReference>
<evidence type="ECO:0000313" key="4">
    <source>
        <dbReference type="Proteomes" id="UP001596303"/>
    </source>
</evidence>
<feature type="transmembrane region" description="Helical" evidence="1">
    <location>
        <begin position="65"/>
        <end position="86"/>
    </location>
</feature>
<sequence>MSTFPFDTDYVVKRGMPAAQMQEPMTEQIRQNRFDLLRLIFATTVFIGHAYILPQALTLPQAEQVFAITSELAIEGFFIISGGLVYGSYLRSRTLAGFSGKRVRRLYPAYAAIILIPAILAMALVPEARENLTETGKYILANLVFLNFLQPDLPGVFQDHRFSAVNGALWTIKIEVMYYLGVPILVWLMTLFGRYKLGLLVFIYIAAEAWRLGFTHLGLETSTALWHELSRQLPGQMSFFISGVVLWDQRDLVRRHWLPVGAIGMAVLLASYLPGCEPVRAIGLCALVGSIAFSPGPALNAARFGDFSYGIYITHFPITQTAIALGLFATSASVWIGYGVVAAMTLISAVALWHLIEKPFLHKKNWYRQREAIHKGTA</sequence>
<feature type="transmembrane region" description="Helical" evidence="1">
    <location>
        <begin position="107"/>
        <end position="125"/>
    </location>
</feature>
<keyword evidence="1" id="KW-0472">Membrane</keyword>
<feature type="transmembrane region" description="Helical" evidence="1">
    <location>
        <begin position="281"/>
        <end position="302"/>
    </location>
</feature>
<accession>A0ABW1S9J3</accession>
<dbReference type="Proteomes" id="UP001596303">
    <property type="component" value="Unassembled WGS sequence"/>
</dbReference>
<dbReference type="RefSeq" id="WP_377378040.1">
    <property type="nucleotide sequence ID" value="NZ_JBHSSW010000009.1"/>
</dbReference>
<feature type="transmembrane region" description="Helical" evidence="1">
    <location>
        <begin position="176"/>
        <end position="195"/>
    </location>
</feature>
<protein>
    <submittedName>
        <fullName evidence="3">Acyltransferase family protein</fullName>
        <ecNumber evidence="3">2.3.-.-</ecNumber>
    </submittedName>
</protein>
<keyword evidence="3" id="KW-0808">Transferase</keyword>
<feature type="transmembrane region" description="Helical" evidence="1">
    <location>
        <begin position="36"/>
        <end position="53"/>
    </location>
</feature>
<dbReference type="EC" id="2.3.-.-" evidence="3"/>
<keyword evidence="4" id="KW-1185">Reference proteome</keyword>
<reference evidence="4" key="1">
    <citation type="journal article" date="2019" name="Int. J. Syst. Evol. Microbiol.">
        <title>The Global Catalogue of Microorganisms (GCM) 10K type strain sequencing project: providing services to taxonomists for standard genome sequencing and annotation.</title>
        <authorList>
            <consortium name="The Broad Institute Genomics Platform"/>
            <consortium name="The Broad Institute Genome Sequencing Center for Infectious Disease"/>
            <person name="Wu L."/>
            <person name="Ma J."/>
        </authorList>
    </citation>
    <scope>NUCLEOTIDE SEQUENCE [LARGE SCALE GENOMIC DNA]</scope>
    <source>
        <strain evidence="4">CGMCC-1.15741</strain>
    </source>
</reference>
<evidence type="ECO:0000313" key="3">
    <source>
        <dbReference type="EMBL" id="MFC6198114.1"/>
    </source>
</evidence>
<dbReference type="EMBL" id="JBHSSW010000009">
    <property type="protein sequence ID" value="MFC6198114.1"/>
    <property type="molecule type" value="Genomic_DNA"/>
</dbReference>
<comment type="caution">
    <text evidence="3">The sequence shown here is derived from an EMBL/GenBank/DDBJ whole genome shotgun (WGS) entry which is preliminary data.</text>
</comment>
<name>A0ABW1S9J3_9PROT</name>
<feature type="transmembrane region" description="Helical" evidence="1">
    <location>
        <begin position="257"/>
        <end position="275"/>
    </location>
</feature>
<dbReference type="InterPro" id="IPR002656">
    <property type="entry name" value="Acyl_transf_3_dom"/>
</dbReference>
<keyword evidence="1" id="KW-0812">Transmembrane</keyword>
<dbReference type="PANTHER" id="PTHR23028:SF53">
    <property type="entry name" value="ACYL_TRANSF_3 DOMAIN-CONTAINING PROTEIN"/>
    <property type="match status" value="1"/>
</dbReference>
<proteinExistence type="predicted"/>